<organism evidence="2 3">
    <name type="scientific">Desmophyllum pertusum</name>
    <dbReference type="NCBI Taxonomy" id="174260"/>
    <lineage>
        <taxon>Eukaryota</taxon>
        <taxon>Metazoa</taxon>
        <taxon>Cnidaria</taxon>
        <taxon>Anthozoa</taxon>
        <taxon>Hexacorallia</taxon>
        <taxon>Scleractinia</taxon>
        <taxon>Caryophylliina</taxon>
        <taxon>Caryophylliidae</taxon>
        <taxon>Desmophyllum</taxon>
    </lineage>
</organism>
<comment type="caution">
    <text evidence="2">The sequence shown here is derived from an EMBL/GenBank/DDBJ whole genome shotgun (WGS) entry which is preliminary data.</text>
</comment>
<keyword evidence="1" id="KW-1133">Transmembrane helix</keyword>
<reference evidence="2" key="1">
    <citation type="submission" date="2023-01" db="EMBL/GenBank/DDBJ databases">
        <title>Genome assembly of the deep-sea coral Lophelia pertusa.</title>
        <authorList>
            <person name="Herrera S."/>
            <person name="Cordes E."/>
        </authorList>
    </citation>
    <scope>NUCLEOTIDE SEQUENCE</scope>
    <source>
        <strain evidence="2">USNM1676648</strain>
        <tissue evidence="2">Polyp</tissue>
    </source>
</reference>
<dbReference type="Proteomes" id="UP001163046">
    <property type="component" value="Unassembled WGS sequence"/>
</dbReference>
<protein>
    <submittedName>
        <fullName evidence="2">Uncharacterized protein</fullName>
    </submittedName>
</protein>
<evidence type="ECO:0000313" key="3">
    <source>
        <dbReference type="Proteomes" id="UP001163046"/>
    </source>
</evidence>
<keyword evidence="3" id="KW-1185">Reference proteome</keyword>
<sequence length="59" mass="6738">MTAEETKKRLSSEDLESKFLEFSFMEKYLLPSVPTLLTCSSLLGGAAILSVVWWKYYAK</sequence>
<dbReference type="EMBL" id="MU827303">
    <property type="protein sequence ID" value="KAJ7365523.1"/>
    <property type="molecule type" value="Genomic_DNA"/>
</dbReference>
<gene>
    <name evidence="2" type="ORF">OS493_005633</name>
</gene>
<name>A0A9W9YSP0_9CNID</name>
<evidence type="ECO:0000256" key="1">
    <source>
        <dbReference type="SAM" id="Phobius"/>
    </source>
</evidence>
<evidence type="ECO:0000313" key="2">
    <source>
        <dbReference type="EMBL" id="KAJ7365523.1"/>
    </source>
</evidence>
<keyword evidence="1" id="KW-0472">Membrane</keyword>
<proteinExistence type="predicted"/>
<keyword evidence="1" id="KW-0812">Transmembrane</keyword>
<accession>A0A9W9YSP0</accession>
<dbReference type="AlphaFoldDB" id="A0A9W9YSP0"/>
<feature type="transmembrane region" description="Helical" evidence="1">
    <location>
        <begin position="28"/>
        <end position="54"/>
    </location>
</feature>